<keyword evidence="4" id="KW-0378">Hydrolase</keyword>
<sequence length="345" mass="39724">MTYFSGSMKAMPKTQKIMGEQGATFRHAFSTTPMCCPARSSILTGLYTHNHNTYTNNQNCSGPQWQHVHEPRTFGKYLQDVGYNTAYFGKYLNEYNGTYVPPGWSEWVGLVRNSKFYNYSLNFNGHISRHYDNYYKDYLTDVITNDTVTFLKQSRKLHPSKPILMVLSVPAPHGPEDAAPQYQHMFENNRDHRTPSWNFAPNPDKQWLLNNTGRMLPIHQKFTDLLQRRRLQTLQSVDDLVQKVHEELKTLGEFDNTYTIYTSDHGYHLGQFGLVKGKAMPYEFDVNIPLLVRGPNIKNKVVISNIVANIDFAPTILDMANIPVPKHMDGRSFLPLLKQGVTKNR</sequence>
<comment type="cofactor">
    <cofactor evidence="1">
        <name>Ca(2+)</name>
        <dbReference type="ChEBI" id="CHEBI:29108"/>
    </cofactor>
</comment>
<organism evidence="7 8">
    <name type="scientific">Lottia gigantea</name>
    <name type="common">Giant owl limpet</name>
    <dbReference type="NCBI Taxonomy" id="225164"/>
    <lineage>
        <taxon>Eukaryota</taxon>
        <taxon>Metazoa</taxon>
        <taxon>Spiralia</taxon>
        <taxon>Lophotrochozoa</taxon>
        <taxon>Mollusca</taxon>
        <taxon>Gastropoda</taxon>
        <taxon>Patellogastropoda</taxon>
        <taxon>Lottioidea</taxon>
        <taxon>Lottiidae</taxon>
        <taxon>Lottia</taxon>
    </lineage>
</organism>
<dbReference type="Proteomes" id="UP000030746">
    <property type="component" value="Unassembled WGS sequence"/>
</dbReference>
<feature type="domain" description="Sulfatase N-terminal" evidence="6">
    <location>
        <begin position="1"/>
        <end position="322"/>
    </location>
</feature>
<dbReference type="EMBL" id="KB201402">
    <property type="protein sequence ID" value="ESO96681.1"/>
    <property type="molecule type" value="Genomic_DNA"/>
</dbReference>
<gene>
    <name evidence="7" type="ORF">LOTGIDRAFT_143759</name>
</gene>
<evidence type="ECO:0000313" key="7">
    <source>
        <dbReference type="EMBL" id="ESO96681.1"/>
    </source>
</evidence>
<protein>
    <recommendedName>
        <fullName evidence="6">Sulfatase N-terminal domain-containing protein</fullName>
    </recommendedName>
</protein>
<dbReference type="Gene3D" id="3.40.720.10">
    <property type="entry name" value="Alkaline Phosphatase, subunit A"/>
    <property type="match status" value="1"/>
</dbReference>
<dbReference type="InterPro" id="IPR024607">
    <property type="entry name" value="Sulfatase_CS"/>
</dbReference>
<dbReference type="GO" id="GO:0008449">
    <property type="term" value="F:N-acetylglucosamine-6-sulfatase activity"/>
    <property type="evidence" value="ECO:0007669"/>
    <property type="project" value="TreeGrafter"/>
</dbReference>
<dbReference type="Pfam" id="PF00884">
    <property type="entry name" value="Sulfatase"/>
    <property type="match status" value="1"/>
</dbReference>
<evidence type="ECO:0000313" key="8">
    <source>
        <dbReference type="Proteomes" id="UP000030746"/>
    </source>
</evidence>
<dbReference type="RefSeq" id="XP_009052611.1">
    <property type="nucleotide sequence ID" value="XM_009054363.1"/>
</dbReference>
<dbReference type="CDD" id="cd16147">
    <property type="entry name" value="G6S"/>
    <property type="match status" value="1"/>
</dbReference>
<name>V4ASH1_LOTGI</name>
<keyword evidence="3" id="KW-0732">Signal</keyword>
<evidence type="ECO:0000256" key="5">
    <source>
        <dbReference type="ARBA" id="ARBA00023180"/>
    </source>
</evidence>
<dbReference type="HOGENOM" id="CLU_006332_4_1_1"/>
<dbReference type="STRING" id="225164.V4ASH1"/>
<dbReference type="KEGG" id="lgi:LOTGIDRAFT_143759"/>
<reference evidence="7 8" key="1">
    <citation type="journal article" date="2013" name="Nature">
        <title>Insights into bilaterian evolution from three spiralian genomes.</title>
        <authorList>
            <person name="Simakov O."/>
            <person name="Marletaz F."/>
            <person name="Cho S.J."/>
            <person name="Edsinger-Gonzales E."/>
            <person name="Havlak P."/>
            <person name="Hellsten U."/>
            <person name="Kuo D.H."/>
            <person name="Larsson T."/>
            <person name="Lv J."/>
            <person name="Arendt D."/>
            <person name="Savage R."/>
            <person name="Osoegawa K."/>
            <person name="de Jong P."/>
            <person name="Grimwood J."/>
            <person name="Chapman J.A."/>
            <person name="Shapiro H."/>
            <person name="Aerts A."/>
            <person name="Otillar R.P."/>
            <person name="Terry A.Y."/>
            <person name="Boore J.L."/>
            <person name="Grigoriev I.V."/>
            <person name="Lindberg D.R."/>
            <person name="Seaver E.C."/>
            <person name="Weisblat D.A."/>
            <person name="Putnam N.H."/>
            <person name="Rokhsar D.S."/>
        </authorList>
    </citation>
    <scope>NUCLEOTIDE SEQUENCE [LARGE SCALE GENOMIC DNA]</scope>
</reference>
<dbReference type="OrthoDB" id="96314at2759"/>
<dbReference type="GO" id="GO:0005539">
    <property type="term" value="F:glycosaminoglycan binding"/>
    <property type="evidence" value="ECO:0007669"/>
    <property type="project" value="TreeGrafter"/>
</dbReference>
<keyword evidence="5" id="KW-0325">Glycoprotein</keyword>
<evidence type="ECO:0000256" key="1">
    <source>
        <dbReference type="ARBA" id="ARBA00001913"/>
    </source>
</evidence>
<evidence type="ECO:0000256" key="2">
    <source>
        <dbReference type="ARBA" id="ARBA00008779"/>
    </source>
</evidence>
<evidence type="ECO:0000256" key="3">
    <source>
        <dbReference type="ARBA" id="ARBA00022729"/>
    </source>
</evidence>
<dbReference type="GeneID" id="20234746"/>
<dbReference type="InterPro" id="IPR000917">
    <property type="entry name" value="Sulfatase_N"/>
</dbReference>
<dbReference type="PANTHER" id="PTHR43108">
    <property type="entry name" value="N-ACETYLGLUCOSAMINE-6-SULFATASE FAMILY MEMBER"/>
    <property type="match status" value="1"/>
</dbReference>
<proteinExistence type="inferred from homology"/>
<dbReference type="CTD" id="20234746"/>
<keyword evidence="8" id="KW-1185">Reference proteome</keyword>
<dbReference type="AlphaFoldDB" id="V4ASH1"/>
<dbReference type="InterPro" id="IPR017850">
    <property type="entry name" value="Alkaline_phosphatase_core_sf"/>
</dbReference>
<dbReference type="PROSITE" id="PS00523">
    <property type="entry name" value="SULFATASE_1"/>
    <property type="match status" value="1"/>
</dbReference>
<dbReference type="PANTHER" id="PTHR43108:SF16">
    <property type="entry name" value="EXTRACELLULAR SULFATASE SULF-1 HOMOLOG"/>
    <property type="match status" value="1"/>
</dbReference>
<dbReference type="SUPFAM" id="SSF53649">
    <property type="entry name" value="Alkaline phosphatase-like"/>
    <property type="match status" value="1"/>
</dbReference>
<comment type="similarity">
    <text evidence="2">Belongs to the sulfatase family.</text>
</comment>
<dbReference type="OMA" id="YWDILIG"/>
<evidence type="ECO:0000259" key="6">
    <source>
        <dbReference type="Pfam" id="PF00884"/>
    </source>
</evidence>
<accession>V4ASH1</accession>
<evidence type="ECO:0000256" key="4">
    <source>
        <dbReference type="ARBA" id="ARBA00022801"/>
    </source>
</evidence>